<evidence type="ECO:0000313" key="1">
    <source>
        <dbReference type="EMBL" id="PIY58635.1"/>
    </source>
</evidence>
<organism evidence="1 2">
    <name type="scientific">Candidatus Yonathbacteria bacterium CG_4_10_14_0_8_um_filter_43_17</name>
    <dbReference type="NCBI Taxonomy" id="1975099"/>
    <lineage>
        <taxon>Bacteria</taxon>
        <taxon>Candidatus Yonathiibacteriota</taxon>
    </lineage>
</organism>
<dbReference type="EMBL" id="PFKX01000025">
    <property type="protein sequence ID" value="PIY58635.1"/>
    <property type="molecule type" value="Genomic_DNA"/>
</dbReference>
<sequence length="111" mass="12535">MVHITPETVANFKKLFKEKYGVEYSDSEAWDATHNLLGAFDLLLKQDMKQNPHLYKKTNSDEQGGVKKPALTDESIKAISELGDVLRGIHNRLISEGYEIKDGSITKKTQE</sequence>
<proteinExistence type="predicted"/>
<dbReference type="AlphaFoldDB" id="A0A2M7Q6D5"/>
<reference evidence="2" key="1">
    <citation type="submission" date="2017-09" db="EMBL/GenBank/DDBJ databases">
        <title>Depth-based differentiation of microbial function through sediment-hosted aquifers and enrichment of novel symbionts in the deep terrestrial subsurface.</title>
        <authorList>
            <person name="Probst A.J."/>
            <person name="Ladd B."/>
            <person name="Jarett J.K."/>
            <person name="Geller-Mcgrath D.E."/>
            <person name="Sieber C.M.K."/>
            <person name="Emerson J.B."/>
            <person name="Anantharaman K."/>
            <person name="Thomas B.C."/>
            <person name="Malmstrom R."/>
            <person name="Stieglmeier M."/>
            <person name="Klingl A."/>
            <person name="Woyke T."/>
            <person name="Ryan C.M."/>
            <person name="Banfield J.F."/>
        </authorList>
    </citation>
    <scope>NUCLEOTIDE SEQUENCE [LARGE SCALE GENOMIC DNA]</scope>
</reference>
<dbReference type="Proteomes" id="UP000230732">
    <property type="component" value="Unassembled WGS sequence"/>
</dbReference>
<comment type="caution">
    <text evidence="1">The sequence shown here is derived from an EMBL/GenBank/DDBJ whole genome shotgun (WGS) entry which is preliminary data.</text>
</comment>
<name>A0A2M7Q6D5_9BACT</name>
<evidence type="ECO:0000313" key="2">
    <source>
        <dbReference type="Proteomes" id="UP000230732"/>
    </source>
</evidence>
<protein>
    <submittedName>
        <fullName evidence="1">Uncharacterized protein</fullName>
    </submittedName>
</protein>
<accession>A0A2M7Q6D5</accession>
<gene>
    <name evidence="1" type="ORF">COY98_00925</name>
</gene>